<sequence length="94" mass="10504">MKYSLVFAVTAPLLVLAAPTPADSKLAKKTPAEPFFIQTDVGWFDAGDGKKHKKREEVEKREPGEPFFIQTDVGWFDGGDGKRKKRETAKSSNY</sequence>
<dbReference type="Proteomes" id="UP000635477">
    <property type="component" value="Unassembled WGS sequence"/>
</dbReference>
<dbReference type="EMBL" id="JABEYC010000279">
    <property type="protein sequence ID" value="KAF4979770.1"/>
    <property type="molecule type" value="Genomic_DNA"/>
</dbReference>
<organism evidence="2 3">
    <name type="scientific">Fusarium zealandicum</name>
    <dbReference type="NCBI Taxonomy" id="1053134"/>
    <lineage>
        <taxon>Eukaryota</taxon>
        <taxon>Fungi</taxon>
        <taxon>Dikarya</taxon>
        <taxon>Ascomycota</taxon>
        <taxon>Pezizomycotina</taxon>
        <taxon>Sordariomycetes</taxon>
        <taxon>Hypocreomycetidae</taxon>
        <taxon>Hypocreales</taxon>
        <taxon>Nectriaceae</taxon>
        <taxon>Fusarium</taxon>
        <taxon>Fusarium staphyleae species complex</taxon>
    </lineage>
</organism>
<dbReference type="AlphaFoldDB" id="A0A8H4UMG0"/>
<reference evidence="2" key="1">
    <citation type="journal article" date="2020" name="BMC Genomics">
        <title>Correction to: Identification and distribution of gene clusters required for synthesis of sphingolipid metabolism inhibitors in diverse species of the filamentous fungus Fusarium.</title>
        <authorList>
            <person name="Kim H.S."/>
            <person name="Lohmar J.M."/>
            <person name="Busman M."/>
            <person name="Brown D.W."/>
            <person name="Naumann T.A."/>
            <person name="Divon H.H."/>
            <person name="Lysoe E."/>
            <person name="Uhlig S."/>
            <person name="Proctor R.H."/>
        </authorList>
    </citation>
    <scope>NUCLEOTIDE SEQUENCE</scope>
    <source>
        <strain evidence="2">NRRL 22465</strain>
    </source>
</reference>
<feature type="signal peptide" evidence="1">
    <location>
        <begin position="1"/>
        <end position="17"/>
    </location>
</feature>
<accession>A0A8H4UMG0</accession>
<feature type="chain" id="PRO_5034119621" evidence="1">
    <location>
        <begin position="18"/>
        <end position="94"/>
    </location>
</feature>
<evidence type="ECO:0000313" key="3">
    <source>
        <dbReference type="Proteomes" id="UP000635477"/>
    </source>
</evidence>
<comment type="caution">
    <text evidence="2">The sequence shown here is derived from an EMBL/GenBank/DDBJ whole genome shotgun (WGS) entry which is preliminary data.</text>
</comment>
<evidence type="ECO:0000313" key="2">
    <source>
        <dbReference type="EMBL" id="KAF4979770.1"/>
    </source>
</evidence>
<gene>
    <name evidence="2" type="ORF">FZEAL_4074</name>
</gene>
<reference evidence="2" key="2">
    <citation type="submission" date="2020-05" db="EMBL/GenBank/DDBJ databases">
        <authorList>
            <person name="Kim H.-S."/>
            <person name="Proctor R.H."/>
            <person name="Brown D.W."/>
        </authorList>
    </citation>
    <scope>NUCLEOTIDE SEQUENCE</scope>
    <source>
        <strain evidence="2">NRRL 22465</strain>
    </source>
</reference>
<evidence type="ECO:0000256" key="1">
    <source>
        <dbReference type="SAM" id="SignalP"/>
    </source>
</evidence>
<keyword evidence="1" id="KW-0732">Signal</keyword>
<proteinExistence type="predicted"/>
<protein>
    <submittedName>
        <fullName evidence="2">Uncharacterized protein</fullName>
    </submittedName>
</protein>
<name>A0A8H4UMG0_9HYPO</name>
<keyword evidence="3" id="KW-1185">Reference proteome</keyword>